<dbReference type="GO" id="GO:0008460">
    <property type="term" value="F:dTDP-glucose 4,6-dehydratase activity"/>
    <property type="evidence" value="ECO:0007669"/>
    <property type="project" value="UniProtKB-EC"/>
</dbReference>
<dbReference type="GO" id="GO:0042732">
    <property type="term" value="P:D-xylose metabolic process"/>
    <property type="evidence" value="ECO:0007669"/>
    <property type="project" value="InterPro"/>
</dbReference>
<evidence type="ECO:0000313" key="15">
    <source>
        <dbReference type="Proteomes" id="UP000215506"/>
    </source>
</evidence>
<keyword evidence="5" id="KW-0735">Signal-anchor</keyword>
<evidence type="ECO:0000256" key="1">
    <source>
        <dbReference type="ARBA" id="ARBA00001911"/>
    </source>
</evidence>
<keyword evidence="8" id="KW-0333">Golgi apparatus</keyword>
<dbReference type="GO" id="GO:0070403">
    <property type="term" value="F:NAD+ binding"/>
    <property type="evidence" value="ECO:0007669"/>
    <property type="project" value="InterPro"/>
</dbReference>
<dbReference type="Gene3D" id="3.40.50.720">
    <property type="entry name" value="NAD(P)-binding Rossmann-like Domain"/>
    <property type="match status" value="1"/>
</dbReference>
<name>A0A231HEB5_9NOCA</name>
<keyword evidence="7" id="KW-0520">NAD</keyword>
<gene>
    <name evidence="14" type="primary">strE_1</name>
    <name evidence="14" type="ORF">B7C42_00446</name>
</gene>
<keyword evidence="9" id="KW-0472">Membrane</keyword>
<protein>
    <submittedName>
        <fullName evidence="14">dTDP-glucose 4,6-dehydratase</fullName>
        <ecNumber evidence="14">4.2.1.46</ecNumber>
    </submittedName>
</protein>
<sequence length="327" mass="35357">MASAPRFRRAAVTGCAGFIGTHLCTALLERGTAVVGVDNFATGDPDNIAELEKYPDFRFLAHDVTQGLPDIGPVDLVAHLASPASPIHYARLGVQTLRAGADGTAAALELADRHCARLLLASTSEVYGDPAEHPQRETYWGNVNPVGPRSVYDEAKRYAEALVTAYHRDRGTDVAIARIFNTYGPGMRADDGRMVPAFIEQVLAGEPLTITGDGEQTRSICYVDDTVRGLLALAESGHRGPMNIGNPQEMTVNEIAALIQRLGGGHSPIRSLDTPVDDPRRRCPDIGSARALLGWEPTVSPEEGLRRTLAWFAQRRARARFMRSHAG</sequence>
<feature type="domain" description="NAD-dependent epimerase/dehydratase" evidence="13">
    <location>
        <begin position="11"/>
        <end position="245"/>
    </location>
</feature>
<dbReference type="GO" id="GO:0048040">
    <property type="term" value="F:UDP-glucuronate decarboxylase activity"/>
    <property type="evidence" value="ECO:0007669"/>
    <property type="project" value="TreeGrafter"/>
</dbReference>
<keyword evidence="11 14" id="KW-0456">Lyase</keyword>
<dbReference type="FunFam" id="3.40.50.720:FF:000065">
    <property type="entry name" value="UDP-glucuronic acid decarboxylase 1"/>
    <property type="match status" value="1"/>
</dbReference>
<dbReference type="AlphaFoldDB" id="A0A231HEB5"/>
<comment type="subcellular location">
    <subcellularLocation>
        <location evidence="2">Golgi apparatus membrane</location>
        <topology evidence="2">Single-pass type II membrane protein</topology>
    </subcellularLocation>
    <subcellularLocation>
        <location evidence="12">Golgi apparatus</location>
        <location evidence="12">Golgi stack membrane</location>
    </subcellularLocation>
</comment>
<dbReference type="PANTHER" id="PTHR43078:SF6">
    <property type="entry name" value="UDP-GLUCURONIC ACID DECARBOXYLASE 1"/>
    <property type="match status" value="1"/>
</dbReference>
<organism evidence="14 15">
    <name type="scientific">Nocardia cerradoensis</name>
    <dbReference type="NCBI Taxonomy" id="85688"/>
    <lineage>
        <taxon>Bacteria</taxon>
        <taxon>Bacillati</taxon>
        <taxon>Actinomycetota</taxon>
        <taxon>Actinomycetes</taxon>
        <taxon>Mycobacteriales</taxon>
        <taxon>Nocardiaceae</taxon>
        <taxon>Nocardia</taxon>
    </lineage>
</organism>
<dbReference type="PANTHER" id="PTHR43078">
    <property type="entry name" value="UDP-GLUCURONIC ACID DECARBOXYLASE-RELATED"/>
    <property type="match status" value="1"/>
</dbReference>
<reference evidence="14 15" key="1">
    <citation type="submission" date="2017-07" db="EMBL/GenBank/DDBJ databases">
        <title>First draft Genome Sequence of Nocardia cerradoensis isolated from human infection.</title>
        <authorList>
            <person name="Carrasco G."/>
        </authorList>
    </citation>
    <scope>NUCLEOTIDE SEQUENCE [LARGE SCALE GENOMIC DNA]</scope>
    <source>
        <strain evidence="14 15">CNM20130759</strain>
    </source>
</reference>
<proteinExistence type="predicted"/>
<evidence type="ECO:0000256" key="4">
    <source>
        <dbReference type="ARBA" id="ARBA00022793"/>
    </source>
</evidence>
<comment type="caution">
    <text evidence="14">The sequence shown here is derived from an EMBL/GenBank/DDBJ whole genome shotgun (WGS) entry which is preliminary data.</text>
</comment>
<evidence type="ECO:0000256" key="9">
    <source>
        <dbReference type="ARBA" id="ARBA00023136"/>
    </source>
</evidence>
<keyword evidence="4" id="KW-0210">Decarboxylase</keyword>
<evidence type="ECO:0000256" key="3">
    <source>
        <dbReference type="ARBA" id="ARBA00022692"/>
    </source>
</evidence>
<comment type="cofactor">
    <cofactor evidence="1">
        <name>NAD(+)</name>
        <dbReference type="ChEBI" id="CHEBI:57540"/>
    </cofactor>
</comment>
<accession>A0A231HEB5</accession>
<dbReference type="EC" id="4.2.1.46" evidence="14"/>
<dbReference type="InterPro" id="IPR044516">
    <property type="entry name" value="UXS-like"/>
</dbReference>
<dbReference type="EMBL" id="NGAF01000001">
    <property type="protein sequence ID" value="OXR47323.1"/>
    <property type="molecule type" value="Genomic_DNA"/>
</dbReference>
<evidence type="ECO:0000256" key="10">
    <source>
        <dbReference type="ARBA" id="ARBA00023180"/>
    </source>
</evidence>
<evidence type="ECO:0000256" key="7">
    <source>
        <dbReference type="ARBA" id="ARBA00023027"/>
    </source>
</evidence>
<dbReference type="InterPro" id="IPR036291">
    <property type="entry name" value="NAD(P)-bd_dom_sf"/>
</dbReference>
<dbReference type="InterPro" id="IPR001509">
    <property type="entry name" value="Epimerase_deHydtase"/>
</dbReference>
<evidence type="ECO:0000259" key="13">
    <source>
        <dbReference type="Pfam" id="PF01370"/>
    </source>
</evidence>
<evidence type="ECO:0000313" key="14">
    <source>
        <dbReference type="EMBL" id="OXR47323.1"/>
    </source>
</evidence>
<dbReference type="Pfam" id="PF01370">
    <property type="entry name" value="Epimerase"/>
    <property type="match status" value="1"/>
</dbReference>
<evidence type="ECO:0000256" key="6">
    <source>
        <dbReference type="ARBA" id="ARBA00022989"/>
    </source>
</evidence>
<dbReference type="Proteomes" id="UP000215506">
    <property type="component" value="Unassembled WGS sequence"/>
</dbReference>
<evidence type="ECO:0000256" key="8">
    <source>
        <dbReference type="ARBA" id="ARBA00023034"/>
    </source>
</evidence>
<keyword evidence="15" id="KW-1185">Reference proteome</keyword>
<dbReference type="GO" id="GO:0005737">
    <property type="term" value="C:cytoplasm"/>
    <property type="evidence" value="ECO:0007669"/>
    <property type="project" value="TreeGrafter"/>
</dbReference>
<keyword evidence="3" id="KW-0812">Transmembrane</keyword>
<keyword evidence="6" id="KW-1133">Transmembrane helix</keyword>
<keyword evidence="10" id="KW-0325">Glycoprotein</keyword>
<dbReference type="SUPFAM" id="SSF51735">
    <property type="entry name" value="NAD(P)-binding Rossmann-fold domains"/>
    <property type="match status" value="1"/>
</dbReference>
<dbReference type="RefSeq" id="WP_094024212.1">
    <property type="nucleotide sequence ID" value="NZ_NGAF01000001.1"/>
</dbReference>
<evidence type="ECO:0000256" key="11">
    <source>
        <dbReference type="ARBA" id="ARBA00023239"/>
    </source>
</evidence>
<evidence type="ECO:0000256" key="12">
    <source>
        <dbReference type="ARBA" id="ARBA00037859"/>
    </source>
</evidence>
<evidence type="ECO:0000256" key="2">
    <source>
        <dbReference type="ARBA" id="ARBA00004323"/>
    </source>
</evidence>
<evidence type="ECO:0000256" key="5">
    <source>
        <dbReference type="ARBA" id="ARBA00022968"/>
    </source>
</evidence>